<dbReference type="EMBL" id="JAJVCN010000002">
    <property type="protein sequence ID" value="MCE7005868.1"/>
    <property type="molecule type" value="Genomic_DNA"/>
</dbReference>
<evidence type="ECO:0000313" key="3">
    <source>
        <dbReference type="Proteomes" id="UP001521150"/>
    </source>
</evidence>
<keyword evidence="1" id="KW-0812">Transmembrane</keyword>
<organism evidence="2 3">
    <name type="scientific">Kibdelosporangium philippinense</name>
    <dbReference type="NCBI Taxonomy" id="211113"/>
    <lineage>
        <taxon>Bacteria</taxon>
        <taxon>Bacillati</taxon>
        <taxon>Actinomycetota</taxon>
        <taxon>Actinomycetes</taxon>
        <taxon>Pseudonocardiales</taxon>
        <taxon>Pseudonocardiaceae</taxon>
        <taxon>Kibdelosporangium</taxon>
    </lineage>
</organism>
<evidence type="ECO:0000256" key="1">
    <source>
        <dbReference type="SAM" id="Phobius"/>
    </source>
</evidence>
<sequence>MSVRQEIRTWNRPLLVLAGLALVQLVLSVGGLLFDDRVLIGDPIWLKPFKFAVSIAVYAATLAWMVSLLHKGKRVAWWMAMITTVAMVIEMIALVLQTVRGVPSHFNAAPGFDSMVFSIMGNAIVVLWVANLVVAILLMRQRVLDAPMAWAIRLGVVLALIGMAVAFFMTPPTPEQMALLRQDIDPAMIGGHSVGVVDGGPGMPITGWSTVGGDLRIPHFFGIHAMQTLPLLALFLRRRFESVEIRTRLVLIGGIFYAGVLGLVLWQALRGQSLIAPDSLTLGVLGVLVVGSAGAWATAVRSKVSKSKALV</sequence>
<feature type="transmembrane region" description="Helical" evidence="1">
    <location>
        <begin position="116"/>
        <end position="138"/>
    </location>
</feature>
<feature type="transmembrane region" description="Helical" evidence="1">
    <location>
        <begin position="12"/>
        <end position="34"/>
    </location>
</feature>
<name>A0ABS8ZHA1_9PSEU</name>
<protein>
    <submittedName>
        <fullName evidence="2">Uncharacterized protein</fullName>
    </submittedName>
</protein>
<gene>
    <name evidence="2" type="ORF">LWC34_24000</name>
</gene>
<feature type="transmembrane region" description="Helical" evidence="1">
    <location>
        <begin position="280"/>
        <end position="300"/>
    </location>
</feature>
<dbReference type="RefSeq" id="WP_233727394.1">
    <property type="nucleotide sequence ID" value="NZ_JAJVCN010000002.1"/>
</dbReference>
<keyword evidence="1" id="KW-1133">Transmembrane helix</keyword>
<accession>A0ABS8ZHA1</accession>
<feature type="transmembrane region" description="Helical" evidence="1">
    <location>
        <begin position="217"/>
        <end position="236"/>
    </location>
</feature>
<dbReference type="Proteomes" id="UP001521150">
    <property type="component" value="Unassembled WGS sequence"/>
</dbReference>
<feature type="transmembrane region" description="Helical" evidence="1">
    <location>
        <begin position="248"/>
        <end position="268"/>
    </location>
</feature>
<evidence type="ECO:0000313" key="2">
    <source>
        <dbReference type="EMBL" id="MCE7005868.1"/>
    </source>
</evidence>
<keyword evidence="1" id="KW-0472">Membrane</keyword>
<feature type="transmembrane region" description="Helical" evidence="1">
    <location>
        <begin position="76"/>
        <end position="96"/>
    </location>
</feature>
<comment type="caution">
    <text evidence="2">The sequence shown here is derived from an EMBL/GenBank/DDBJ whole genome shotgun (WGS) entry which is preliminary data.</text>
</comment>
<feature type="transmembrane region" description="Helical" evidence="1">
    <location>
        <begin position="150"/>
        <end position="169"/>
    </location>
</feature>
<keyword evidence="3" id="KW-1185">Reference proteome</keyword>
<reference evidence="2 3" key="1">
    <citation type="submission" date="2021-12" db="EMBL/GenBank/DDBJ databases">
        <title>Genome sequence of Kibdelosporangium philippinense ATCC 49844.</title>
        <authorList>
            <person name="Fedorov E.A."/>
            <person name="Omeragic M."/>
            <person name="Shalygina K.F."/>
            <person name="Maclea K.S."/>
        </authorList>
    </citation>
    <scope>NUCLEOTIDE SEQUENCE [LARGE SCALE GENOMIC DNA]</scope>
    <source>
        <strain evidence="2 3">ATCC 49844</strain>
    </source>
</reference>
<feature type="transmembrane region" description="Helical" evidence="1">
    <location>
        <begin position="49"/>
        <end position="69"/>
    </location>
</feature>
<proteinExistence type="predicted"/>